<dbReference type="SUPFAM" id="SSF52540">
    <property type="entry name" value="P-loop containing nucleoside triphosphate hydrolases"/>
    <property type="match status" value="1"/>
</dbReference>
<keyword evidence="2" id="KW-0378">Hydrolase</keyword>
<keyword evidence="2" id="KW-0547">Nucleotide-binding</keyword>
<protein>
    <submittedName>
        <fullName evidence="2">DNA helicase</fullName>
    </submittedName>
</protein>
<dbReference type="EMBL" id="BKCJ010175115">
    <property type="protein sequence ID" value="GEY39739.1"/>
    <property type="molecule type" value="Genomic_DNA"/>
</dbReference>
<dbReference type="Pfam" id="PF21530">
    <property type="entry name" value="Pif1_2B_dom"/>
    <property type="match status" value="1"/>
</dbReference>
<dbReference type="AlphaFoldDB" id="A0A699HLR7"/>
<comment type="caution">
    <text evidence="2">The sequence shown here is derived from an EMBL/GenBank/DDBJ whole genome shotgun (WGS) entry which is preliminary data.</text>
</comment>
<gene>
    <name evidence="2" type="ORF">Tci_411713</name>
</gene>
<organism evidence="2">
    <name type="scientific">Tanacetum cinerariifolium</name>
    <name type="common">Dalmatian daisy</name>
    <name type="synonym">Chrysanthemum cinerariifolium</name>
    <dbReference type="NCBI Taxonomy" id="118510"/>
    <lineage>
        <taxon>Eukaryota</taxon>
        <taxon>Viridiplantae</taxon>
        <taxon>Streptophyta</taxon>
        <taxon>Embryophyta</taxon>
        <taxon>Tracheophyta</taxon>
        <taxon>Spermatophyta</taxon>
        <taxon>Magnoliopsida</taxon>
        <taxon>eudicotyledons</taxon>
        <taxon>Gunneridae</taxon>
        <taxon>Pentapetalae</taxon>
        <taxon>asterids</taxon>
        <taxon>campanulids</taxon>
        <taxon>Asterales</taxon>
        <taxon>Asteraceae</taxon>
        <taxon>Asteroideae</taxon>
        <taxon>Anthemideae</taxon>
        <taxon>Anthemidinae</taxon>
        <taxon>Tanacetum</taxon>
    </lineage>
</organism>
<feature type="domain" description="DNA helicase Pif1-like 2B" evidence="1">
    <location>
        <begin position="136"/>
        <end position="180"/>
    </location>
</feature>
<dbReference type="PANTHER" id="PTHR10492">
    <property type="match status" value="1"/>
</dbReference>
<keyword evidence="2" id="KW-0067">ATP-binding</keyword>
<dbReference type="GO" id="GO:0004386">
    <property type="term" value="F:helicase activity"/>
    <property type="evidence" value="ECO:0007669"/>
    <property type="project" value="UniProtKB-KW"/>
</dbReference>
<evidence type="ECO:0000259" key="1">
    <source>
        <dbReference type="Pfam" id="PF21530"/>
    </source>
</evidence>
<evidence type="ECO:0000313" key="2">
    <source>
        <dbReference type="EMBL" id="GEY39739.1"/>
    </source>
</evidence>
<dbReference type="PANTHER" id="PTHR10492:SF96">
    <property type="entry name" value="ATP-DEPENDENT DNA HELICASE"/>
    <property type="match status" value="1"/>
</dbReference>
<proteinExistence type="predicted"/>
<reference evidence="2" key="1">
    <citation type="journal article" date="2019" name="Sci. Rep.">
        <title>Draft genome of Tanacetum cinerariifolium, the natural source of mosquito coil.</title>
        <authorList>
            <person name="Yamashiro T."/>
            <person name="Shiraishi A."/>
            <person name="Satake H."/>
            <person name="Nakayama K."/>
        </authorList>
    </citation>
    <scope>NUCLEOTIDE SEQUENCE</scope>
</reference>
<keyword evidence="2" id="KW-0347">Helicase</keyword>
<dbReference type="InterPro" id="IPR027417">
    <property type="entry name" value="P-loop_NTPase"/>
</dbReference>
<dbReference type="InterPro" id="IPR049163">
    <property type="entry name" value="Pif1-like_2B_dom"/>
</dbReference>
<sequence length="203" mass="22915">MLKENMRLMRSDLSDEERKWSEVFAKWLFDVGDDEIGDYDQQNDKDTSWITIPNEYCITPGEQGLSELINFIYDEATLKAPTAGTTIVCPKNETADEVNAKILSSVKGVMKMYLSRDEAILVGKETSETELLYPMEYLNSITLPGFSPHELQIKVGTPIMMLQNVNLSGGLCNGTRMIVTTRMSKLIEVINKDVTKYYCSSKS</sequence>
<accession>A0A699HLR7</accession>
<name>A0A699HLR7_TANCI</name>